<sequence length="86" mass="10038">MKEQPVIYSGRLEPRNTGRRIEELKAPSGKTYAQKRRIHMANISRPLSGKLFDHPSQWRIQDSGLEEAEVIKILYHSDECQTSWLM</sequence>
<evidence type="ECO:0000313" key="2">
    <source>
        <dbReference type="Proteomes" id="UP000499080"/>
    </source>
</evidence>
<comment type="caution">
    <text evidence="1">The sequence shown here is derived from an EMBL/GenBank/DDBJ whole genome shotgun (WGS) entry which is preliminary data.</text>
</comment>
<dbReference type="Proteomes" id="UP000499080">
    <property type="component" value="Unassembled WGS sequence"/>
</dbReference>
<gene>
    <name evidence="1" type="ORF">AVEN_149326_1</name>
</gene>
<keyword evidence="2" id="KW-1185">Reference proteome</keyword>
<proteinExistence type="predicted"/>
<dbReference type="AlphaFoldDB" id="A0A4Y2UDV7"/>
<accession>A0A4Y2UDV7</accession>
<evidence type="ECO:0000313" key="1">
    <source>
        <dbReference type="EMBL" id="GBO11229.1"/>
    </source>
</evidence>
<name>A0A4Y2UDV7_ARAVE</name>
<reference evidence="1 2" key="1">
    <citation type="journal article" date="2019" name="Sci. Rep.">
        <title>Orb-weaving spider Araneus ventricosus genome elucidates the spidroin gene catalogue.</title>
        <authorList>
            <person name="Kono N."/>
            <person name="Nakamura H."/>
            <person name="Ohtoshi R."/>
            <person name="Moran D.A.P."/>
            <person name="Shinohara A."/>
            <person name="Yoshida Y."/>
            <person name="Fujiwara M."/>
            <person name="Mori M."/>
            <person name="Tomita M."/>
            <person name="Arakawa K."/>
        </authorList>
    </citation>
    <scope>NUCLEOTIDE SEQUENCE [LARGE SCALE GENOMIC DNA]</scope>
</reference>
<organism evidence="1 2">
    <name type="scientific">Araneus ventricosus</name>
    <name type="common">Orbweaver spider</name>
    <name type="synonym">Epeira ventricosa</name>
    <dbReference type="NCBI Taxonomy" id="182803"/>
    <lineage>
        <taxon>Eukaryota</taxon>
        <taxon>Metazoa</taxon>
        <taxon>Ecdysozoa</taxon>
        <taxon>Arthropoda</taxon>
        <taxon>Chelicerata</taxon>
        <taxon>Arachnida</taxon>
        <taxon>Araneae</taxon>
        <taxon>Araneomorphae</taxon>
        <taxon>Entelegynae</taxon>
        <taxon>Araneoidea</taxon>
        <taxon>Araneidae</taxon>
        <taxon>Araneus</taxon>
    </lineage>
</organism>
<protein>
    <submittedName>
        <fullName evidence="1">Uncharacterized protein</fullName>
    </submittedName>
</protein>
<dbReference type="EMBL" id="BGPR01036152">
    <property type="protein sequence ID" value="GBO11229.1"/>
    <property type="molecule type" value="Genomic_DNA"/>
</dbReference>